<dbReference type="Gene3D" id="2.120.10.80">
    <property type="entry name" value="Kelch-type beta propeller"/>
    <property type="match status" value="1"/>
</dbReference>
<evidence type="ECO:0000313" key="4">
    <source>
        <dbReference type="EMBL" id="ELT93469.1"/>
    </source>
</evidence>
<dbReference type="OrthoDB" id="6247508at2759"/>
<dbReference type="SMART" id="SM00225">
    <property type="entry name" value="BTB"/>
    <property type="match status" value="1"/>
</dbReference>
<dbReference type="Pfam" id="PF07707">
    <property type="entry name" value="BACK"/>
    <property type="match status" value="1"/>
</dbReference>
<evidence type="ECO:0000256" key="2">
    <source>
        <dbReference type="ARBA" id="ARBA00022737"/>
    </source>
</evidence>
<proteinExistence type="predicted"/>
<dbReference type="PANTHER" id="PTHR45632:SF3">
    <property type="entry name" value="KELCH-LIKE PROTEIN 32"/>
    <property type="match status" value="1"/>
</dbReference>
<dbReference type="InterPro" id="IPR011333">
    <property type="entry name" value="SKP1/BTB/POZ_sf"/>
</dbReference>
<dbReference type="PANTHER" id="PTHR45632">
    <property type="entry name" value="LD33804P"/>
    <property type="match status" value="1"/>
</dbReference>
<dbReference type="AlphaFoldDB" id="R7TIB1"/>
<dbReference type="SMART" id="SM00875">
    <property type="entry name" value="BACK"/>
    <property type="match status" value="1"/>
</dbReference>
<protein>
    <recommendedName>
        <fullName evidence="3">BTB domain-containing protein</fullName>
    </recommendedName>
</protein>
<keyword evidence="6" id="KW-1185">Reference proteome</keyword>
<reference evidence="6" key="1">
    <citation type="submission" date="2012-12" db="EMBL/GenBank/DDBJ databases">
        <authorList>
            <person name="Hellsten U."/>
            <person name="Grimwood J."/>
            <person name="Chapman J.A."/>
            <person name="Shapiro H."/>
            <person name="Aerts A."/>
            <person name="Otillar R.P."/>
            <person name="Terry A.Y."/>
            <person name="Boore J.L."/>
            <person name="Simakov O."/>
            <person name="Marletaz F."/>
            <person name="Cho S.-J."/>
            <person name="Edsinger-Gonzales E."/>
            <person name="Havlak P."/>
            <person name="Kuo D.-H."/>
            <person name="Larsson T."/>
            <person name="Lv J."/>
            <person name="Arendt D."/>
            <person name="Savage R."/>
            <person name="Osoegawa K."/>
            <person name="de Jong P."/>
            <person name="Lindberg D.R."/>
            <person name="Seaver E.C."/>
            <person name="Weisblat D.A."/>
            <person name="Putnam N.H."/>
            <person name="Grigoriev I.V."/>
            <person name="Rokhsar D.S."/>
        </authorList>
    </citation>
    <scope>NUCLEOTIDE SEQUENCE</scope>
    <source>
        <strain evidence="6">I ESC-2004</strain>
    </source>
</reference>
<evidence type="ECO:0000256" key="1">
    <source>
        <dbReference type="ARBA" id="ARBA00022441"/>
    </source>
</evidence>
<dbReference type="PIRSF" id="PIRSF037037">
    <property type="entry name" value="Kelch-like_protein_gigaxonin"/>
    <property type="match status" value="1"/>
</dbReference>
<dbReference type="SMART" id="SM00612">
    <property type="entry name" value="Kelch"/>
    <property type="match status" value="3"/>
</dbReference>
<dbReference type="InterPro" id="IPR011705">
    <property type="entry name" value="BACK"/>
</dbReference>
<organism evidence="4">
    <name type="scientific">Capitella teleta</name>
    <name type="common">Polychaete worm</name>
    <dbReference type="NCBI Taxonomy" id="283909"/>
    <lineage>
        <taxon>Eukaryota</taxon>
        <taxon>Metazoa</taxon>
        <taxon>Spiralia</taxon>
        <taxon>Lophotrochozoa</taxon>
        <taxon>Annelida</taxon>
        <taxon>Polychaeta</taxon>
        <taxon>Sedentaria</taxon>
        <taxon>Scolecida</taxon>
        <taxon>Capitellidae</taxon>
        <taxon>Capitella</taxon>
    </lineage>
</organism>
<accession>R7TIB1</accession>
<gene>
    <name evidence="4" type="ORF">CAPTEDRAFT_111570</name>
</gene>
<reference evidence="4 6" key="2">
    <citation type="journal article" date="2013" name="Nature">
        <title>Insights into bilaterian evolution from three spiralian genomes.</title>
        <authorList>
            <person name="Simakov O."/>
            <person name="Marletaz F."/>
            <person name="Cho S.J."/>
            <person name="Edsinger-Gonzales E."/>
            <person name="Havlak P."/>
            <person name="Hellsten U."/>
            <person name="Kuo D.H."/>
            <person name="Larsson T."/>
            <person name="Lv J."/>
            <person name="Arendt D."/>
            <person name="Savage R."/>
            <person name="Osoegawa K."/>
            <person name="de Jong P."/>
            <person name="Grimwood J."/>
            <person name="Chapman J.A."/>
            <person name="Shapiro H."/>
            <person name="Aerts A."/>
            <person name="Otillar R.P."/>
            <person name="Terry A.Y."/>
            <person name="Boore J.L."/>
            <person name="Grigoriev I.V."/>
            <person name="Lindberg D.R."/>
            <person name="Seaver E.C."/>
            <person name="Weisblat D.A."/>
            <person name="Putnam N.H."/>
            <person name="Rokhsar D.S."/>
        </authorList>
    </citation>
    <scope>NUCLEOTIDE SEQUENCE</scope>
    <source>
        <strain evidence="4 6">I ESC-2004</strain>
    </source>
</reference>
<dbReference type="Pfam" id="PF01344">
    <property type="entry name" value="Kelch_1"/>
    <property type="match status" value="1"/>
</dbReference>
<dbReference type="HOGENOM" id="CLU_004253_14_0_1"/>
<dbReference type="CDD" id="cd18186">
    <property type="entry name" value="BTB_POZ_ZBTB_KLHL-like"/>
    <property type="match status" value="1"/>
</dbReference>
<reference evidence="5" key="3">
    <citation type="submission" date="2015-06" db="UniProtKB">
        <authorList>
            <consortium name="EnsemblMetazoa"/>
        </authorList>
    </citation>
    <scope>IDENTIFICATION</scope>
</reference>
<dbReference type="EMBL" id="AMQN01012752">
    <property type="status" value="NOT_ANNOTATED_CDS"/>
    <property type="molecule type" value="Genomic_DNA"/>
</dbReference>
<evidence type="ECO:0000313" key="6">
    <source>
        <dbReference type="Proteomes" id="UP000014760"/>
    </source>
</evidence>
<dbReference type="Proteomes" id="UP000014760">
    <property type="component" value="Unassembled WGS sequence"/>
</dbReference>
<sequence>MTSLQRLKKKESSIDISLKLPDETTIPCHKLVLMAASPFFETMFQSGMKESTQREVQLDFSDAATIKMVIDYFYSGTIDINAGNVQELVAASEFLCLTDLKEHLGAFMTDQIDATNCVEFYRYARKFSLGKLIPHCLEHILSNFSQAFGSSSNFADLSEEELINVVSDDRLKTENENIVFHSVVRWVNVDLEQRKEAFVRIAAFIRFPFCTLEECHNNIVREKLMINATCMDLLYEAISTKTSPIIQHSMHSSRHVPRLAYTTKKPHLLRVYANFSHLMVGQCTEDITQTNQVSGVGWTFPQRTDYQTIFNQDRLFAFGGCDSSNGQHCSTVESFDQKQNTWKAEPAMLQAVSKPYIVHFGTKIYVLGGVDANGPSLATQEFDADWGIWQLKKEMPGVCQSGAAVSLNHRIFVVGGAERACFSYTPSTDTWAVLSQPTHVHNVFPAAAAWKGKILLLGNQGEEYDPETDAWSACQALIPTDGNLSVPKGLFAVFM</sequence>
<dbReference type="SUPFAM" id="SSF117281">
    <property type="entry name" value="Kelch motif"/>
    <property type="match status" value="1"/>
</dbReference>
<dbReference type="InterPro" id="IPR000210">
    <property type="entry name" value="BTB/POZ_dom"/>
</dbReference>
<feature type="domain" description="BTB" evidence="3">
    <location>
        <begin position="14"/>
        <end position="82"/>
    </location>
</feature>
<evidence type="ECO:0000313" key="5">
    <source>
        <dbReference type="EnsemblMetazoa" id="CapteP111570"/>
    </source>
</evidence>
<dbReference type="InterPro" id="IPR006652">
    <property type="entry name" value="Kelch_1"/>
</dbReference>
<dbReference type="Pfam" id="PF00651">
    <property type="entry name" value="BTB"/>
    <property type="match status" value="1"/>
</dbReference>
<dbReference type="Gene3D" id="3.30.710.10">
    <property type="entry name" value="Potassium Channel Kv1.1, Chain A"/>
    <property type="match status" value="1"/>
</dbReference>
<name>R7TIB1_CAPTE</name>
<keyword evidence="2" id="KW-0677">Repeat</keyword>
<dbReference type="Gene3D" id="1.25.40.420">
    <property type="match status" value="1"/>
</dbReference>
<dbReference type="PROSITE" id="PS50097">
    <property type="entry name" value="BTB"/>
    <property type="match status" value="1"/>
</dbReference>
<dbReference type="OMA" id="DEWNTIT"/>
<dbReference type="EMBL" id="KB309726">
    <property type="protein sequence ID" value="ELT93469.1"/>
    <property type="molecule type" value="Genomic_DNA"/>
</dbReference>
<evidence type="ECO:0000259" key="3">
    <source>
        <dbReference type="PROSITE" id="PS50097"/>
    </source>
</evidence>
<dbReference type="InterPro" id="IPR017096">
    <property type="entry name" value="BTB-kelch_protein"/>
</dbReference>
<keyword evidence="1" id="KW-0880">Kelch repeat</keyword>
<dbReference type="InterPro" id="IPR015915">
    <property type="entry name" value="Kelch-typ_b-propeller"/>
</dbReference>
<dbReference type="EnsemblMetazoa" id="CapteT111570">
    <property type="protein sequence ID" value="CapteP111570"/>
    <property type="gene ID" value="CapteG111570"/>
</dbReference>
<dbReference type="SUPFAM" id="SSF54695">
    <property type="entry name" value="POZ domain"/>
    <property type="match status" value="1"/>
</dbReference>
<dbReference type="STRING" id="283909.R7TIB1"/>